<gene>
    <name evidence="1" type="ORF">O0S09_00275</name>
</gene>
<name>A0ABT4IIY0_9EURY</name>
<protein>
    <submittedName>
        <fullName evidence="1">Uncharacterized protein</fullName>
    </submittedName>
</protein>
<proteinExistence type="predicted"/>
<reference evidence="1" key="1">
    <citation type="submission" date="2022-12" db="EMBL/GenBank/DDBJ databases">
        <title>Isolation and characterisation of novel Methanocorpusculum spp. from native Australian herbivores indicates the genus is ancestrally host-associated.</title>
        <authorList>
            <person name="Volmer J.G."/>
            <person name="Soo R.M."/>
            <person name="Evans P.N."/>
            <person name="Hoedt E.C."/>
            <person name="Astorga Alsina A.L."/>
            <person name="Woodcroft B.J."/>
            <person name="Tyson G.W."/>
            <person name="Hugenholtz P."/>
            <person name="Morrison M."/>
        </authorList>
    </citation>
    <scope>NUCLEOTIDE SEQUENCE</scope>
    <source>
        <strain evidence="1">CW153</strain>
    </source>
</reference>
<accession>A0ABT4IIY0</accession>
<keyword evidence="2" id="KW-1185">Reference proteome</keyword>
<dbReference type="EMBL" id="JAPTGC010000001">
    <property type="protein sequence ID" value="MCZ0861689.1"/>
    <property type="molecule type" value="Genomic_DNA"/>
</dbReference>
<comment type="caution">
    <text evidence="1">The sequence shown here is derived from an EMBL/GenBank/DDBJ whole genome shotgun (WGS) entry which is preliminary data.</text>
</comment>
<organism evidence="1 2">
    <name type="scientific">Methanocorpusculum vombati</name>
    <dbReference type="NCBI Taxonomy" id="3002864"/>
    <lineage>
        <taxon>Archaea</taxon>
        <taxon>Methanobacteriati</taxon>
        <taxon>Methanobacteriota</taxon>
        <taxon>Stenosarchaea group</taxon>
        <taxon>Methanomicrobia</taxon>
        <taxon>Methanomicrobiales</taxon>
        <taxon>Methanocorpusculaceae</taxon>
        <taxon>Methanocorpusculum</taxon>
    </lineage>
</organism>
<sequence>MRSTSDTITQDTRNQLNTVAADLKNLADGLTGLTPDDPLAREQLYLLYEQYPNAAAVAWVDNNNRYHPHRSGIFPD</sequence>
<evidence type="ECO:0000313" key="1">
    <source>
        <dbReference type="EMBL" id="MCZ0861689.1"/>
    </source>
</evidence>
<dbReference type="Proteomes" id="UP001141336">
    <property type="component" value="Unassembled WGS sequence"/>
</dbReference>
<dbReference type="RefSeq" id="WP_268921869.1">
    <property type="nucleotide sequence ID" value="NZ_JAPTGC010000001.1"/>
</dbReference>
<evidence type="ECO:0000313" key="2">
    <source>
        <dbReference type="Proteomes" id="UP001141336"/>
    </source>
</evidence>